<evidence type="ECO:0000256" key="1">
    <source>
        <dbReference type="ARBA" id="ARBA00004305"/>
    </source>
</evidence>
<name>A0AAW1R8G4_9CHLO</name>
<dbReference type="CDD" id="cd20267">
    <property type="entry name" value="Complex1_LYR_LYRM7"/>
    <property type="match status" value="1"/>
</dbReference>
<dbReference type="InterPro" id="IPR050435">
    <property type="entry name" value="MZM1/LYRM7"/>
</dbReference>
<evidence type="ECO:0000313" key="6">
    <source>
        <dbReference type="Proteomes" id="UP001489004"/>
    </source>
</evidence>
<dbReference type="InterPro" id="IPR008011">
    <property type="entry name" value="Complex1_LYR_dom"/>
</dbReference>
<protein>
    <recommendedName>
        <fullName evidence="4">Complex 1 LYR protein domain-containing protein</fullName>
    </recommendedName>
</protein>
<dbReference type="AlphaFoldDB" id="A0AAW1R8G4"/>
<comment type="subcellular location">
    <subcellularLocation>
        <location evidence="1">Mitochondrion matrix</location>
    </subcellularLocation>
</comment>
<accession>A0AAW1R8G4</accession>
<dbReference type="Proteomes" id="UP001489004">
    <property type="component" value="Unassembled WGS sequence"/>
</dbReference>
<dbReference type="GO" id="GO:0044183">
    <property type="term" value="F:protein folding chaperone"/>
    <property type="evidence" value="ECO:0007669"/>
    <property type="project" value="TreeGrafter"/>
</dbReference>
<reference evidence="5 6" key="1">
    <citation type="journal article" date="2024" name="Nat. Commun.">
        <title>Phylogenomics reveals the evolutionary origins of lichenization in chlorophyte algae.</title>
        <authorList>
            <person name="Puginier C."/>
            <person name="Libourel C."/>
            <person name="Otte J."/>
            <person name="Skaloud P."/>
            <person name="Haon M."/>
            <person name="Grisel S."/>
            <person name="Petersen M."/>
            <person name="Berrin J.G."/>
            <person name="Delaux P.M."/>
            <person name="Dal Grande F."/>
            <person name="Keller J."/>
        </authorList>
    </citation>
    <scope>NUCLEOTIDE SEQUENCE [LARGE SCALE GENOMIC DNA]</scope>
    <source>
        <strain evidence="5 6">SAG 2043</strain>
    </source>
</reference>
<sequence>MSKALDVYRTLLRSITTAFRGDASMLESARQEIRSKFKEAASLTDQQEISRRFAEGEEAADFIRTYVVQAKLNERGNFAMQVQPEHADTTAEEDPAGIGTVQQAVVSVN</sequence>
<dbReference type="PANTHER" id="PTHR46749:SF1">
    <property type="entry name" value="COMPLEX III ASSEMBLY FACTOR LYRM7"/>
    <property type="match status" value="1"/>
</dbReference>
<comment type="caution">
    <text evidence="5">The sequence shown here is derived from an EMBL/GenBank/DDBJ whole genome shotgun (WGS) entry which is preliminary data.</text>
</comment>
<dbReference type="GO" id="GO:0034551">
    <property type="term" value="P:mitochondrial respiratory chain complex III assembly"/>
    <property type="evidence" value="ECO:0007669"/>
    <property type="project" value="InterPro"/>
</dbReference>
<evidence type="ECO:0000256" key="3">
    <source>
        <dbReference type="ARBA" id="ARBA00023186"/>
    </source>
</evidence>
<keyword evidence="2" id="KW-0496">Mitochondrion</keyword>
<feature type="domain" description="Complex 1 LYR protein" evidence="4">
    <location>
        <begin position="3"/>
        <end position="61"/>
    </location>
</feature>
<keyword evidence="6" id="KW-1185">Reference proteome</keyword>
<dbReference type="EMBL" id="JALJOR010000001">
    <property type="protein sequence ID" value="KAK9829909.1"/>
    <property type="molecule type" value="Genomic_DNA"/>
</dbReference>
<evidence type="ECO:0000259" key="4">
    <source>
        <dbReference type="Pfam" id="PF05347"/>
    </source>
</evidence>
<dbReference type="Pfam" id="PF05347">
    <property type="entry name" value="Complex1_LYR"/>
    <property type="match status" value="1"/>
</dbReference>
<evidence type="ECO:0000256" key="2">
    <source>
        <dbReference type="ARBA" id="ARBA00023128"/>
    </source>
</evidence>
<keyword evidence="3" id="KW-0143">Chaperone</keyword>
<dbReference type="PANTHER" id="PTHR46749">
    <property type="entry name" value="COMPLEX III ASSEMBLY FACTOR LYRM7"/>
    <property type="match status" value="1"/>
</dbReference>
<evidence type="ECO:0000313" key="5">
    <source>
        <dbReference type="EMBL" id="KAK9829909.1"/>
    </source>
</evidence>
<organism evidence="5 6">
    <name type="scientific">[Myrmecia] bisecta</name>
    <dbReference type="NCBI Taxonomy" id="41462"/>
    <lineage>
        <taxon>Eukaryota</taxon>
        <taxon>Viridiplantae</taxon>
        <taxon>Chlorophyta</taxon>
        <taxon>core chlorophytes</taxon>
        <taxon>Trebouxiophyceae</taxon>
        <taxon>Trebouxiales</taxon>
        <taxon>Trebouxiaceae</taxon>
        <taxon>Myrmecia</taxon>
    </lineage>
</organism>
<gene>
    <name evidence="5" type="ORF">WJX72_008604</name>
</gene>
<dbReference type="InterPro" id="IPR045298">
    <property type="entry name" value="Complex1_LYR_LYRM7"/>
</dbReference>
<dbReference type="GO" id="GO:0005759">
    <property type="term" value="C:mitochondrial matrix"/>
    <property type="evidence" value="ECO:0007669"/>
    <property type="project" value="UniProtKB-SubCell"/>
</dbReference>
<proteinExistence type="predicted"/>